<evidence type="ECO:0000256" key="1">
    <source>
        <dbReference type="SAM" id="MobiDB-lite"/>
    </source>
</evidence>
<proteinExistence type="predicted"/>
<dbReference type="AlphaFoldDB" id="A0A7X0RJT0"/>
<keyword evidence="2" id="KW-1133">Transmembrane helix</keyword>
<dbReference type="EMBL" id="JACKXE010000001">
    <property type="protein sequence ID" value="MBB6628580.1"/>
    <property type="molecule type" value="Genomic_DNA"/>
</dbReference>
<keyword evidence="4" id="KW-1185">Reference proteome</keyword>
<accession>A0A7X0RJT0</accession>
<dbReference type="PROSITE" id="PS51318">
    <property type="entry name" value="TAT"/>
    <property type="match status" value="1"/>
</dbReference>
<keyword evidence="2" id="KW-0812">Transmembrane</keyword>
<organism evidence="3 4">
    <name type="scientific">Nocardioides luti</name>
    <dbReference type="NCBI Taxonomy" id="2761101"/>
    <lineage>
        <taxon>Bacteria</taxon>
        <taxon>Bacillati</taxon>
        <taxon>Actinomycetota</taxon>
        <taxon>Actinomycetes</taxon>
        <taxon>Propionibacteriales</taxon>
        <taxon>Nocardioidaceae</taxon>
        <taxon>Nocardioides</taxon>
    </lineage>
</organism>
<feature type="transmembrane region" description="Helical" evidence="2">
    <location>
        <begin position="43"/>
        <end position="64"/>
    </location>
</feature>
<evidence type="ECO:0000313" key="3">
    <source>
        <dbReference type="EMBL" id="MBB6628580.1"/>
    </source>
</evidence>
<comment type="caution">
    <text evidence="3">The sequence shown here is derived from an EMBL/GenBank/DDBJ whole genome shotgun (WGS) entry which is preliminary data.</text>
</comment>
<dbReference type="Proteomes" id="UP000523955">
    <property type="component" value="Unassembled WGS sequence"/>
</dbReference>
<feature type="region of interest" description="Disordered" evidence="1">
    <location>
        <begin position="265"/>
        <end position="300"/>
    </location>
</feature>
<reference evidence="3 4" key="1">
    <citation type="submission" date="2020-08" db="EMBL/GenBank/DDBJ databases">
        <authorList>
            <person name="Seo M.-J."/>
        </authorList>
    </citation>
    <scope>NUCLEOTIDE SEQUENCE [LARGE SCALE GENOMIC DNA]</scope>
    <source>
        <strain evidence="3 4">KIGAM211</strain>
    </source>
</reference>
<feature type="region of interest" description="Disordered" evidence="1">
    <location>
        <begin position="65"/>
        <end position="90"/>
    </location>
</feature>
<keyword evidence="2" id="KW-0472">Membrane</keyword>
<dbReference type="InterPro" id="IPR006311">
    <property type="entry name" value="TAT_signal"/>
</dbReference>
<protein>
    <submittedName>
        <fullName evidence="3">Uncharacterized protein</fullName>
    </submittedName>
</protein>
<name>A0A7X0RJT0_9ACTN</name>
<sequence>MSMNSTDFHDLLDDAVRREPAGGAFAGDPGVSAGRRLLRRRRLLTGAGAAVAVLAIAGSVQAVAGGGPGTARDGRDVPVASQGTSEAPRSDATLLRQCRDGNQSADATGLIFDAGTPVVKAQERTAHQVILAIESGDGAHWAECFVHLDNQEFSSGMTVYDASGTSRSTSYSFGGGCGLVDGRADESCPTWAISTTDRLPDEVAQVRYDFGDGTHATVTARDGYVVLNRLLDLPPGASIDSMGSNLGFNALDRITYLDADGDPIAAQASDGTGSGPDHERVGDLPPLTAYPSLRSDQPIY</sequence>
<dbReference type="RefSeq" id="WP_185253622.1">
    <property type="nucleotide sequence ID" value="NZ_JACKXE010000001.1"/>
</dbReference>
<gene>
    <name evidence="3" type="ORF">H5V45_14740</name>
</gene>
<evidence type="ECO:0000256" key="2">
    <source>
        <dbReference type="SAM" id="Phobius"/>
    </source>
</evidence>
<evidence type="ECO:0000313" key="4">
    <source>
        <dbReference type="Proteomes" id="UP000523955"/>
    </source>
</evidence>